<dbReference type="OrthoDB" id="2717878at2759"/>
<dbReference type="Gene3D" id="2.40.70.10">
    <property type="entry name" value="Acid Proteases"/>
    <property type="match status" value="1"/>
</dbReference>
<organism evidence="1 2">
    <name type="scientific">Jaapia argillacea MUCL 33604</name>
    <dbReference type="NCBI Taxonomy" id="933084"/>
    <lineage>
        <taxon>Eukaryota</taxon>
        <taxon>Fungi</taxon>
        <taxon>Dikarya</taxon>
        <taxon>Basidiomycota</taxon>
        <taxon>Agaricomycotina</taxon>
        <taxon>Agaricomycetes</taxon>
        <taxon>Agaricomycetidae</taxon>
        <taxon>Jaapiales</taxon>
        <taxon>Jaapiaceae</taxon>
        <taxon>Jaapia</taxon>
    </lineage>
</organism>
<dbReference type="CDD" id="cd00303">
    <property type="entry name" value="retropepsin_like"/>
    <property type="match status" value="1"/>
</dbReference>
<dbReference type="AlphaFoldDB" id="A0A067P4V4"/>
<protein>
    <recommendedName>
        <fullName evidence="3">Peptidase A2 domain-containing protein</fullName>
    </recommendedName>
</protein>
<dbReference type="InterPro" id="IPR021109">
    <property type="entry name" value="Peptidase_aspartic_dom_sf"/>
</dbReference>
<proteinExistence type="predicted"/>
<accession>A0A067P4V4</accession>
<dbReference type="InParanoid" id="A0A067P4V4"/>
<evidence type="ECO:0008006" key="3">
    <source>
        <dbReference type="Google" id="ProtNLM"/>
    </source>
</evidence>
<dbReference type="Pfam" id="PF13975">
    <property type="entry name" value="gag-asp_proteas"/>
    <property type="match status" value="1"/>
</dbReference>
<keyword evidence="2" id="KW-1185">Reference proteome</keyword>
<name>A0A067P4V4_9AGAM</name>
<evidence type="ECO:0000313" key="1">
    <source>
        <dbReference type="EMBL" id="KDQ48885.1"/>
    </source>
</evidence>
<gene>
    <name evidence="1" type="ORF">JAAARDRAFT_87577</name>
</gene>
<reference evidence="2" key="1">
    <citation type="journal article" date="2014" name="Proc. Natl. Acad. Sci. U.S.A.">
        <title>Extensive sampling of basidiomycete genomes demonstrates inadequacy of the white-rot/brown-rot paradigm for wood decay fungi.</title>
        <authorList>
            <person name="Riley R."/>
            <person name="Salamov A.A."/>
            <person name="Brown D.W."/>
            <person name="Nagy L.G."/>
            <person name="Floudas D."/>
            <person name="Held B.W."/>
            <person name="Levasseur A."/>
            <person name="Lombard V."/>
            <person name="Morin E."/>
            <person name="Otillar R."/>
            <person name="Lindquist E.A."/>
            <person name="Sun H."/>
            <person name="LaButti K.M."/>
            <person name="Schmutz J."/>
            <person name="Jabbour D."/>
            <person name="Luo H."/>
            <person name="Baker S.E."/>
            <person name="Pisabarro A.G."/>
            <person name="Walton J.D."/>
            <person name="Blanchette R.A."/>
            <person name="Henrissat B."/>
            <person name="Martin F."/>
            <person name="Cullen D."/>
            <person name="Hibbett D.S."/>
            <person name="Grigoriev I.V."/>
        </authorList>
    </citation>
    <scope>NUCLEOTIDE SEQUENCE [LARGE SCALE GENOMIC DNA]</scope>
    <source>
        <strain evidence="2">MUCL 33604</strain>
    </source>
</reference>
<dbReference type="EMBL" id="KL197987">
    <property type="protein sequence ID" value="KDQ48885.1"/>
    <property type="molecule type" value="Genomic_DNA"/>
</dbReference>
<dbReference type="Proteomes" id="UP000027265">
    <property type="component" value="Unassembled WGS sequence"/>
</dbReference>
<dbReference type="SUPFAM" id="SSF50630">
    <property type="entry name" value="Acid proteases"/>
    <property type="match status" value="1"/>
</dbReference>
<sequence>RGKQMELPITITNPQTEVMIDVNALVDTGSTGSCINTNFVHRHGLTTTKFEEPIEVFNADGTNNEHGHILEYVRLPVTIGDHKEVLMLLVTQLG</sequence>
<evidence type="ECO:0000313" key="2">
    <source>
        <dbReference type="Proteomes" id="UP000027265"/>
    </source>
</evidence>
<feature type="non-terminal residue" evidence="1">
    <location>
        <position position="94"/>
    </location>
</feature>
<dbReference type="HOGENOM" id="CLU_000384_32_5_1"/>
<feature type="non-terminal residue" evidence="1">
    <location>
        <position position="1"/>
    </location>
</feature>
<dbReference type="STRING" id="933084.A0A067P4V4"/>